<keyword evidence="3" id="KW-1185">Reference proteome</keyword>
<keyword evidence="1" id="KW-1133">Transmembrane helix</keyword>
<dbReference type="RefSeq" id="WP_377061864.1">
    <property type="nucleotide sequence ID" value="NZ_JBHSJJ010000002.1"/>
</dbReference>
<dbReference type="EMBL" id="JBHSJJ010000002">
    <property type="protein sequence ID" value="MFC4870895.1"/>
    <property type="molecule type" value="Genomic_DNA"/>
</dbReference>
<protein>
    <recommendedName>
        <fullName evidence="4">Tryptophan-rich sensory protein</fullName>
    </recommendedName>
</protein>
<keyword evidence="1" id="KW-0472">Membrane</keyword>
<proteinExistence type="predicted"/>
<feature type="transmembrane region" description="Helical" evidence="1">
    <location>
        <begin position="205"/>
        <end position="222"/>
    </location>
</feature>
<organism evidence="2 3">
    <name type="scientific">Negadavirga shengliensis</name>
    <dbReference type="NCBI Taxonomy" id="1389218"/>
    <lineage>
        <taxon>Bacteria</taxon>
        <taxon>Pseudomonadati</taxon>
        <taxon>Bacteroidota</taxon>
        <taxon>Cytophagia</taxon>
        <taxon>Cytophagales</taxon>
        <taxon>Cyclobacteriaceae</taxon>
        <taxon>Negadavirga</taxon>
    </lineage>
</organism>
<accession>A0ABV9SWW1</accession>
<feature type="transmembrane region" description="Helical" evidence="1">
    <location>
        <begin position="44"/>
        <end position="70"/>
    </location>
</feature>
<feature type="transmembrane region" description="Helical" evidence="1">
    <location>
        <begin position="181"/>
        <end position="198"/>
    </location>
</feature>
<dbReference type="Proteomes" id="UP001595818">
    <property type="component" value="Unassembled WGS sequence"/>
</dbReference>
<feature type="transmembrane region" description="Helical" evidence="1">
    <location>
        <begin position="228"/>
        <end position="249"/>
    </location>
</feature>
<evidence type="ECO:0000313" key="3">
    <source>
        <dbReference type="Proteomes" id="UP001595818"/>
    </source>
</evidence>
<keyword evidence="1" id="KW-0812">Transmembrane</keyword>
<feature type="transmembrane region" description="Helical" evidence="1">
    <location>
        <begin position="82"/>
        <end position="102"/>
    </location>
</feature>
<comment type="caution">
    <text evidence="2">The sequence shown here is derived from an EMBL/GenBank/DDBJ whole genome shotgun (WGS) entry which is preliminary data.</text>
</comment>
<feature type="transmembrane region" description="Helical" evidence="1">
    <location>
        <begin position="108"/>
        <end position="127"/>
    </location>
</feature>
<evidence type="ECO:0000256" key="1">
    <source>
        <dbReference type="SAM" id="Phobius"/>
    </source>
</evidence>
<sequence length="259" mass="28871">MKPATLLALNTFTFTITLLVNYLGGSGTLTGKSVGEISAKYPSLITPAAYAFSIWGIIYLFLLGFLGFQWHRYLKNDNGESLLPSGLWFSASNIFNSVWLLLWLHEELALTVLVMFLLLFSLIRLVIRLKLEIWNAPLKIIAFVWWPICIYIGWIVLATPVNLAAWLTSLGVLENTLPPKVWAIIVISLATGIYLWLIQKRNMREAALVGVWGLIAIAVNQWQSQQIIGWAALTAAALLFSASGYHAYINRASSPFAKS</sequence>
<feature type="transmembrane region" description="Helical" evidence="1">
    <location>
        <begin position="139"/>
        <end position="161"/>
    </location>
</feature>
<dbReference type="PANTHER" id="PTHR33802">
    <property type="entry name" value="SI:CH211-161H7.5-RELATED"/>
    <property type="match status" value="1"/>
</dbReference>
<reference evidence="3" key="1">
    <citation type="journal article" date="2019" name="Int. J. Syst. Evol. Microbiol.">
        <title>The Global Catalogue of Microorganisms (GCM) 10K type strain sequencing project: providing services to taxonomists for standard genome sequencing and annotation.</title>
        <authorList>
            <consortium name="The Broad Institute Genomics Platform"/>
            <consortium name="The Broad Institute Genome Sequencing Center for Infectious Disease"/>
            <person name="Wu L."/>
            <person name="Ma J."/>
        </authorList>
    </citation>
    <scope>NUCLEOTIDE SEQUENCE [LARGE SCALE GENOMIC DNA]</scope>
    <source>
        <strain evidence="3">CGMCC 4.7466</strain>
    </source>
</reference>
<dbReference type="PANTHER" id="PTHR33802:SF1">
    <property type="entry name" value="XK-RELATED PROTEIN"/>
    <property type="match status" value="1"/>
</dbReference>
<evidence type="ECO:0000313" key="2">
    <source>
        <dbReference type="EMBL" id="MFC4870895.1"/>
    </source>
</evidence>
<feature type="transmembrane region" description="Helical" evidence="1">
    <location>
        <begin position="7"/>
        <end position="24"/>
    </location>
</feature>
<evidence type="ECO:0008006" key="4">
    <source>
        <dbReference type="Google" id="ProtNLM"/>
    </source>
</evidence>
<gene>
    <name evidence="2" type="ORF">ACFPFU_04300</name>
</gene>
<name>A0ABV9SWW1_9BACT</name>